<dbReference type="PANTHER" id="PTHR30146:SF148">
    <property type="entry name" value="HTH-TYPE TRANSCRIPTIONAL REPRESSOR PURR-RELATED"/>
    <property type="match status" value="1"/>
</dbReference>
<dbReference type="Pfam" id="PF13377">
    <property type="entry name" value="Peripla_BP_3"/>
    <property type="match status" value="1"/>
</dbReference>
<evidence type="ECO:0000256" key="4">
    <source>
        <dbReference type="ARBA" id="ARBA00023163"/>
    </source>
</evidence>
<dbReference type="InterPro" id="IPR028082">
    <property type="entry name" value="Peripla_BP_I"/>
</dbReference>
<sequence>MRTGRGMPRKHVGIRDVAAAAGVSVTTVSHVLNDTPHTRTSDETKSRVREAATRLGYQPNRLARGLRTQASGMVGLLTEEIATTPHAGRIILGAQEEASRHNLTLAIINSRLRSEPDVEPTEVQAFLDRQADGIIYATVYHDEVVLPEHMHAVPSVLIGARDRDGEVPSIMPDERAGAASVVDLLVRTGHRRIAFAATSVDVPATRGRLLGYRDGMLAAGLDPDANVVEAESEAAGGYEATMALLDHGRSPEDRPTAVFCYNDRMAMGAYRAAAELGLSIPADVSIVGFDDQAPIPASLYPALSTVALPHYEMGAWAVRTLAGLIEGSGEPDAASAVATLLPCPIVERGSIAPPAR</sequence>
<dbReference type="InterPro" id="IPR000843">
    <property type="entry name" value="HTH_LacI"/>
</dbReference>
<dbReference type="CDD" id="cd01392">
    <property type="entry name" value="HTH_LacI"/>
    <property type="match status" value="1"/>
</dbReference>
<evidence type="ECO:0000256" key="1">
    <source>
        <dbReference type="ARBA" id="ARBA00022491"/>
    </source>
</evidence>
<evidence type="ECO:0000256" key="2">
    <source>
        <dbReference type="ARBA" id="ARBA00023015"/>
    </source>
</evidence>
<dbReference type="Proteomes" id="UP000199482">
    <property type="component" value="Chromosome I"/>
</dbReference>
<dbReference type="Gene3D" id="1.10.260.40">
    <property type="entry name" value="lambda repressor-like DNA-binding domains"/>
    <property type="match status" value="1"/>
</dbReference>
<dbReference type="GO" id="GO:0003700">
    <property type="term" value="F:DNA-binding transcription factor activity"/>
    <property type="evidence" value="ECO:0007669"/>
    <property type="project" value="TreeGrafter"/>
</dbReference>
<dbReference type="AlphaFoldDB" id="A0A1H2A0K4"/>
<dbReference type="SUPFAM" id="SSF47413">
    <property type="entry name" value="lambda repressor-like DNA-binding domains"/>
    <property type="match status" value="1"/>
</dbReference>
<dbReference type="STRING" id="589382.SAMN04489721_3450"/>
<proteinExistence type="predicted"/>
<keyword evidence="4" id="KW-0804">Transcription</keyword>
<organism evidence="6 7">
    <name type="scientific">Agromyces flavus</name>
    <dbReference type="NCBI Taxonomy" id="589382"/>
    <lineage>
        <taxon>Bacteria</taxon>
        <taxon>Bacillati</taxon>
        <taxon>Actinomycetota</taxon>
        <taxon>Actinomycetes</taxon>
        <taxon>Micrococcales</taxon>
        <taxon>Microbacteriaceae</taxon>
        <taxon>Agromyces</taxon>
    </lineage>
</organism>
<dbReference type="CDD" id="cd06288">
    <property type="entry name" value="PBP1_sucrose_transcription_regulator"/>
    <property type="match status" value="1"/>
</dbReference>
<keyword evidence="2" id="KW-0805">Transcription regulation</keyword>
<feature type="domain" description="HTH lacI-type" evidence="5">
    <location>
        <begin position="12"/>
        <end position="68"/>
    </location>
</feature>
<evidence type="ECO:0000256" key="3">
    <source>
        <dbReference type="ARBA" id="ARBA00023125"/>
    </source>
</evidence>
<dbReference type="InterPro" id="IPR010982">
    <property type="entry name" value="Lambda_DNA-bd_dom_sf"/>
</dbReference>
<dbReference type="SMART" id="SM00354">
    <property type="entry name" value="HTH_LACI"/>
    <property type="match status" value="1"/>
</dbReference>
<keyword evidence="3" id="KW-0238">DNA-binding</keyword>
<dbReference type="PROSITE" id="PS50932">
    <property type="entry name" value="HTH_LACI_2"/>
    <property type="match status" value="1"/>
</dbReference>
<dbReference type="SUPFAM" id="SSF53822">
    <property type="entry name" value="Periplasmic binding protein-like I"/>
    <property type="match status" value="1"/>
</dbReference>
<name>A0A1H2A0K4_9MICO</name>
<dbReference type="InterPro" id="IPR046335">
    <property type="entry name" value="LacI/GalR-like_sensor"/>
</dbReference>
<dbReference type="PROSITE" id="PS00356">
    <property type="entry name" value="HTH_LACI_1"/>
    <property type="match status" value="1"/>
</dbReference>
<protein>
    <submittedName>
        <fullName evidence="6">Transcriptional regulator, LacI family</fullName>
    </submittedName>
</protein>
<dbReference type="PANTHER" id="PTHR30146">
    <property type="entry name" value="LACI-RELATED TRANSCRIPTIONAL REPRESSOR"/>
    <property type="match status" value="1"/>
</dbReference>
<accession>A0A1H2A0K4</accession>
<evidence type="ECO:0000313" key="6">
    <source>
        <dbReference type="EMBL" id="SDT39538.1"/>
    </source>
</evidence>
<dbReference type="GO" id="GO:0000976">
    <property type="term" value="F:transcription cis-regulatory region binding"/>
    <property type="evidence" value="ECO:0007669"/>
    <property type="project" value="TreeGrafter"/>
</dbReference>
<dbReference type="Gene3D" id="3.40.50.2300">
    <property type="match status" value="2"/>
</dbReference>
<evidence type="ECO:0000313" key="7">
    <source>
        <dbReference type="Proteomes" id="UP000199482"/>
    </source>
</evidence>
<keyword evidence="1" id="KW-0678">Repressor</keyword>
<evidence type="ECO:0000259" key="5">
    <source>
        <dbReference type="PROSITE" id="PS50932"/>
    </source>
</evidence>
<gene>
    <name evidence="6" type="ORF">SAMN04489721_3450</name>
</gene>
<dbReference type="EMBL" id="LT629755">
    <property type="protein sequence ID" value="SDT39538.1"/>
    <property type="molecule type" value="Genomic_DNA"/>
</dbReference>
<reference evidence="7" key="1">
    <citation type="submission" date="2016-10" db="EMBL/GenBank/DDBJ databases">
        <authorList>
            <person name="Varghese N."/>
            <person name="Submissions S."/>
        </authorList>
    </citation>
    <scope>NUCLEOTIDE SEQUENCE [LARGE SCALE GENOMIC DNA]</scope>
    <source>
        <strain evidence="7">CPCC 202695</strain>
    </source>
</reference>
<dbReference type="Pfam" id="PF00356">
    <property type="entry name" value="LacI"/>
    <property type="match status" value="1"/>
</dbReference>